<organism evidence="2 3">
    <name type="scientific">Helianthus annuus</name>
    <name type="common">Common sunflower</name>
    <dbReference type="NCBI Taxonomy" id="4232"/>
    <lineage>
        <taxon>Eukaryota</taxon>
        <taxon>Viridiplantae</taxon>
        <taxon>Streptophyta</taxon>
        <taxon>Embryophyta</taxon>
        <taxon>Tracheophyta</taxon>
        <taxon>Spermatophyta</taxon>
        <taxon>Magnoliopsida</taxon>
        <taxon>eudicotyledons</taxon>
        <taxon>Gunneridae</taxon>
        <taxon>Pentapetalae</taxon>
        <taxon>asterids</taxon>
        <taxon>campanulids</taxon>
        <taxon>Asterales</taxon>
        <taxon>Asteraceae</taxon>
        <taxon>Asteroideae</taxon>
        <taxon>Heliantheae alliance</taxon>
        <taxon>Heliantheae</taxon>
        <taxon>Helianthus</taxon>
    </lineage>
</organism>
<dbReference type="Proteomes" id="UP000215914">
    <property type="component" value="Unassembled WGS sequence"/>
</dbReference>
<dbReference type="EMBL" id="MNCJ02000322">
    <property type="protein sequence ID" value="KAF5798770.1"/>
    <property type="molecule type" value="Genomic_DNA"/>
</dbReference>
<dbReference type="AlphaFoldDB" id="A0A9K3NGB7"/>
<reference evidence="2" key="2">
    <citation type="submission" date="2020-06" db="EMBL/GenBank/DDBJ databases">
        <title>Helianthus annuus Genome sequencing and assembly Release 2.</title>
        <authorList>
            <person name="Gouzy J."/>
            <person name="Langlade N."/>
            <person name="Munos S."/>
        </authorList>
    </citation>
    <scope>NUCLEOTIDE SEQUENCE</scope>
    <source>
        <tissue evidence="2">Leaves</tissue>
    </source>
</reference>
<keyword evidence="3" id="KW-1185">Reference proteome</keyword>
<gene>
    <name evidence="2" type="ORF">HanXRQr2_Chr07g0296841</name>
</gene>
<reference evidence="2" key="1">
    <citation type="journal article" date="2017" name="Nature">
        <title>The sunflower genome provides insights into oil metabolism, flowering and Asterid evolution.</title>
        <authorList>
            <person name="Badouin H."/>
            <person name="Gouzy J."/>
            <person name="Grassa C.J."/>
            <person name="Murat F."/>
            <person name="Staton S.E."/>
            <person name="Cottret L."/>
            <person name="Lelandais-Briere C."/>
            <person name="Owens G.L."/>
            <person name="Carrere S."/>
            <person name="Mayjonade B."/>
            <person name="Legrand L."/>
            <person name="Gill N."/>
            <person name="Kane N.C."/>
            <person name="Bowers J.E."/>
            <person name="Hubner S."/>
            <person name="Bellec A."/>
            <person name="Berard A."/>
            <person name="Berges H."/>
            <person name="Blanchet N."/>
            <person name="Boniface M.C."/>
            <person name="Brunel D."/>
            <person name="Catrice O."/>
            <person name="Chaidir N."/>
            <person name="Claudel C."/>
            <person name="Donnadieu C."/>
            <person name="Faraut T."/>
            <person name="Fievet G."/>
            <person name="Helmstetter N."/>
            <person name="King M."/>
            <person name="Knapp S.J."/>
            <person name="Lai Z."/>
            <person name="Le Paslier M.C."/>
            <person name="Lippi Y."/>
            <person name="Lorenzon L."/>
            <person name="Mandel J.R."/>
            <person name="Marage G."/>
            <person name="Marchand G."/>
            <person name="Marquand E."/>
            <person name="Bret-Mestries E."/>
            <person name="Morien E."/>
            <person name="Nambeesan S."/>
            <person name="Nguyen T."/>
            <person name="Pegot-Espagnet P."/>
            <person name="Pouilly N."/>
            <person name="Raftis F."/>
            <person name="Sallet E."/>
            <person name="Schiex T."/>
            <person name="Thomas J."/>
            <person name="Vandecasteele C."/>
            <person name="Vares D."/>
            <person name="Vear F."/>
            <person name="Vautrin S."/>
            <person name="Crespi M."/>
            <person name="Mangin B."/>
            <person name="Burke J.M."/>
            <person name="Salse J."/>
            <person name="Munos S."/>
            <person name="Vincourt P."/>
            <person name="Rieseberg L.H."/>
            <person name="Langlade N.B."/>
        </authorList>
    </citation>
    <scope>NUCLEOTIDE SEQUENCE</scope>
    <source>
        <tissue evidence="2">Leaves</tissue>
    </source>
</reference>
<proteinExistence type="predicted"/>
<name>A0A9K3NGB7_HELAN</name>
<evidence type="ECO:0000313" key="3">
    <source>
        <dbReference type="Proteomes" id="UP000215914"/>
    </source>
</evidence>
<sequence length="95" mass="10676">MLNLTFSLHLNLPDSLSLFYLLFICLSPHFQKPEISHNSPSSSSSISKSNSHRSSSISKSFVSLDYVQKTHTQTSINCFTPSPKLSQQSPMFLLR</sequence>
<evidence type="ECO:0000256" key="1">
    <source>
        <dbReference type="SAM" id="MobiDB-lite"/>
    </source>
</evidence>
<feature type="compositionally biased region" description="Low complexity" evidence="1">
    <location>
        <begin position="36"/>
        <end position="54"/>
    </location>
</feature>
<protein>
    <submittedName>
        <fullName evidence="2">Uncharacterized protein</fullName>
    </submittedName>
</protein>
<dbReference type="Gramene" id="mRNA:HanXRQr2_Chr07g0296841">
    <property type="protein sequence ID" value="CDS:HanXRQr2_Chr07g0296841.1"/>
    <property type="gene ID" value="HanXRQr2_Chr07g0296841"/>
</dbReference>
<accession>A0A9K3NGB7</accession>
<evidence type="ECO:0000313" key="2">
    <source>
        <dbReference type="EMBL" id="KAF5798770.1"/>
    </source>
</evidence>
<feature type="region of interest" description="Disordered" evidence="1">
    <location>
        <begin position="33"/>
        <end position="54"/>
    </location>
</feature>
<comment type="caution">
    <text evidence="2">The sequence shown here is derived from an EMBL/GenBank/DDBJ whole genome shotgun (WGS) entry which is preliminary data.</text>
</comment>